<gene>
    <name evidence="2" type="ORF">O9U_07470</name>
</gene>
<feature type="region of interest" description="Disordered" evidence="1">
    <location>
        <begin position="1"/>
        <end position="21"/>
    </location>
</feature>
<protein>
    <submittedName>
        <fullName evidence="2">Uncharacterized protein</fullName>
    </submittedName>
</protein>
<reference evidence="2 3" key="1">
    <citation type="journal article" date="2013" name="Appl. Environ. Microbiol.">
        <title>The Carbohydrate Metabolism Signature of Lactococcus lactis Strain A12 Reveals Its Sourdough Ecosystem Origin.</title>
        <authorList>
            <person name="Passerini D."/>
            <person name="Coddeville M."/>
            <person name="Le Bourgeois P."/>
            <person name="Loubiere P."/>
            <person name="Ritzenthaler P."/>
            <person name="Fontagne-Faucher C."/>
            <person name="Daveran-Mingot M.L."/>
            <person name="Cocaign-Bousquet M."/>
        </authorList>
    </citation>
    <scope>NUCLEOTIDE SEQUENCE [LARGE SCALE GENOMIC DNA]</scope>
    <source>
        <strain evidence="2 3">A12</strain>
    </source>
</reference>
<evidence type="ECO:0000313" key="2">
    <source>
        <dbReference type="EMBL" id="CDG05669.1"/>
    </source>
</evidence>
<comment type="caution">
    <text evidence="2">The sequence shown here is derived from an EMBL/GenBank/DDBJ whole genome shotgun (WGS) entry which is preliminary data.</text>
</comment>
<sequence>MATRPVFLPMDSKESKLIKKN</sequence>
<evidence type="ECO:0000313" key="3">
    <source>
        <dbReference type="Proteomes" id="UP000015361"/>
    </source>
</evidence>
<accession>S6FAA8</accession>
<evidence type="ECO:0000256" key="1">
    <source>
        <dbReference type="SAM" id="MobiDB-lite"/>
    </source>
</evidence>
<dbReference type="Proteomes" id="UP000015361">
    <property type="component" value="Unassembled WGS sequence"/>
</dbReference>
<feature type="compositionally biased region" description="Basic and acidic residues" evidence="1">
    <location>
        <begin position="11"/>
        <end position="21"/>
    </location>
</feature>
<proteinExistence type="predicted"/>
<dbReference type="EMBL" id="CBLU010000024">
    <property type="protein sequence ID" value="CDG05669.1"/>
    <property type="molecule type" value="Genomic_DNA"/>
</dbReference>
<organism evidence="2 3">
    <name type="scientific">Lactococcus lactis subsp. lactis A12</name>
    <dbReference type="NCBI Taxonomy" id="1137134"/>
    <lineage>
        <taxon>Bacteria</taxon>
        <taxon>Bacillati</taxon>
        <taxon>Bacillota</taxon>
        <taxon>Bacilli</taxon>
        <taxon>Lactobacillales</taxon>
        <taxon>Streptococcaceae</taxon>
        <taxon>Lactococcus</taxon>
    </lineage>
</organism>
<dbReference type="AlphaFoldDB" id="S6FAA8"/>
<name>S6FAA8_LACLL</name>